<dbReference type="Proteomes" id="UP000499080">
    <property type="component" value="Unassembled WGS sequence"/>
</dbReference>
<reference evidence="1 2" key="1">
    <citation type="journal article" date="2019" name="Sci. Rep.">
        <title>Orb-weaving spider Araneus ventricosus genome elucidates the spidroin gene catalogue.</title>
        <authorList>
            <person name="Kono N."/>
            <person name="Nakamura H."/>
            <person name="Ohtoshi R."/>
            <person name="Moran D.A.P."/>
            <person name="Shinohara A."/>
            <person name="Yoshida Y."/>
            <person name="Fujiwara M."/>
            <person name="Mori M."/>
            <person name="Tomita M."/>
            <person name="Arakawa K."/>
        </authorList>
    </citation>
    <scope>NUCLEOTIDE SEQUENCE [LARGE SCALE GENOMIC DNA]</scope>
</reference>
<name>A0A4Y2F9Z2_ARAVE</name>
<keyword evidence="2" id="KW-1185">Reference proteome</keyword>
<dbReference type="AlphaFoldDB" id="A0A4Y2F9Z2"/>
<evidence type="ECO:0000313" key="2">
    <source>
        <dbReference type="Proteomes" id="UP000499080"/>
    </source>
</evidence>
<proteinExistence type="predicted"/>
<gene>
    <name evidence="1" type="ORF">AVEN_266388-2_1</name>
</gene>
<comment type="caution">
    <text evidence="1">The sequence shown here is derived from an EMBL/GenBank/DDBJ whole genome shotgun (WGS) entry which is preliminary data.</text>
</comment>
<organism evidence="1 2">
    <name type="scientific">Araneus ventricosus</name>
    <name type="common">Orbweaver spider</name>
    <name type="synonym">Epeira ventricosa</name>
    <dbReference type="NCBI Taxonomy" id="182803"/>
    <lineage>
        <taxon>Eukaryota</taxon>
        <taxon>Metazoa</taxon>
        <taxon>Ecdysozoa</taxon>
        <taxon>Arthropoda</taxon>
        <taxon>Chelicerata</taxon>
        <taxon>Arachnida</taxon>
        <taxon>Araneae</taxon>
        <taxon>Araneomorphae</taxon>
        <taxon>Entelegynae</taxon>
        <taxon>Araneoidea</taxon>
        <taxon>Araneidae</taxon>
        <taxon>Araneus</taxon>
    </lineage>
</organism>
<feature type="non-terminal residue" evidence="1">
    <location>
        <position position="1"/>
    </location>
</feature>
<evidence type="ECO:0000313" key="1">
    <source>
        <dbReference type="EMBL" id="GBM37286.1"/>
    </source>
</evidence>
<sequence length="74" mass="8321">TSRSIAMVAKPTSRSWDMMDCRHVLITFSLEKHLSPAATVARKVGKILKATERFGKFLLNFNVLQNVPFNCHGC</sequence>
<dbReference type="EMBL" id="BGPR01000833">
    <property type="protein sequence ID" value="GBM37286.1"/>
    <property type="molecule type" value="Genomic_DNA"/>
</dbReference>
<protein>
    <submittedName>
        <fullName evidence="1">Uncharacterized protein</fullName>
    </submittedName>
</protein>
<accession>A0A4Y2F9Z2</accession>